<dbReference type="EMBL" id="FRDI01000003">
    <property type="protein sequence ID" value="SHN56454.1"/>
    <property type="molecule type" value="Genomic_DNA"/>
</dbReference>
<dbReference type="AlphaFoldDB" id="A0A1M7SDB0"/>
<dbReference type="InterPro" id="IPR036888">
    <property type="entry name" value="DNA_integrity_DisA_N_sf"/>
</dbReference>
<dbReference type="SUPFAM" id="SSF143597">
    <property type="entry name" value="YojJ-like"/>
    <property type="match status" value="1"/>
</dbReference>
<dbReference type="OrthoDB" id="859517at2"/>
<name>A0A1M7SDB0_9BACT</name>
<protein>
    <submittedName>
        <fullName evidence="2">DisA checkpoint controller nucleotide-binding</fullName>
    </submittedName>
</protein>
<proteinExistence type="predicted"/>
<feature type="domain" description="DAC" evidence="1">
    <location>
        <begin position="304"/>
        <end position="455"/>
    </location>
</feature>
<dbReference type="Proteomes" id="UP000186469">
    <property type="component" value="Unassembled WGS sequence"/>
</dbReference>
<gene>
    <name evidence="2" type="ORF">SAMN02745728_00793</name>
</gene>
<dbReference type="Pfam" id="PF21749">
    <property type="entry name" value="DACND"/>
    <property type="match status" value="1"/>
</dbReference>
<reference evidence="2 3" key="1">
    <citation type="submission" date="2016-12" db="EMBL/GenBank/DDBJ databases">
        <authorList>
            <person name="Song W.-J."/>
            <person name="Kurnit D.M."/>
        </authorList>
    </citation>
    <scope>NUCLEOTIDE SEQUENCE [LARGE SCALE GENOMIC DNA]</scope>
    <source>
        <strain evidence="2 3">DSM 11393</strain>
    </source>
</reference>
<evidence type="ECO:0000259" key="1">
    <source>
        <dbReference type="PROSITE" id="PS51794"/>
    </source>
</evidence>
<dbReference type="STRING" id="1121455.SAMN02745728_00793"/>
<dbReference type="InterPro" id="IPR048552">
    <property type="entry name" value="DACND"/>
</dbReference>
<sequence length="472" mass="52772">MERKKHKRIIAQTLAALSRGLGVFFGSNRIALIIKLKNNSTPEIYDPSGLLDENTEQIQRFLKSPTLKKELKQANWITNLDYNLLPNLKIANTISFGCNMKHIAMQYWIVERQSDLCSKEPILRWLEFAASQLHLDIMDKKNLRENISNLAIESYAMHAVRDHLSDLRTQALGMDVALSFYNILDTIINIASTREEGAWARGGIAFVDPSVIDHVNFMASFPSHEQPTLEDIKHCRKLIQAVEGSTRLLISDGTTIVGISQSQLPKGTVVADFKGRFGFLRFDNKTICAFTESGFVGTNRRPNLDTLERLLHTFQLSEEEANALLNCSFNIVEYAQGRKHGCSIVLDLGEPPTYISGLSLTSPLDLKIPENISLSASFAKIDGALHINKEAQLLSFASLLDGPSMAQECRGRGARYNSALRFSARHPDVVVIVVSSDRPISIIYKGSEYNRLIGKEITFCPKNQPDSTQFSE</sequence>
<dbReference type="RefSeq" id="WP_072696480.1">
    <property type="nucleotide sequence ID" value="NZ_FRDI01000003.1"/>
</dbReference>
<evidence type="ECO:0000313" key="3">
    <source>
        <dbReference type="Proteomes" id="UP000186469"/>
    </source>
</evidence>
<accession>A0A1M7SDB0</accession>
<organism evidence="2 3">
    <name type="scientific">Desulfovibrio litoralis DSM 11393</name>
    <dbReference type="NCBI Taxonomy" id="1121455"/>
    <lineage>
        <taxon>Bacteria</taxon>
        <taxon>Pseudomonadati</taxon>
        <taxon>Thermodesulfobacteriota</taxon>
        <taxon>Desulfovibrionia</taxon>
        <taxon>Desulfovibrionales</taxon>
        <taxon>Desulfovibrionaceae</taxon>
        <taxon>Desulfovibrio</taxon>
    </lineage>
</organism>
<dbReference type="PROSITE" id="PS51794">
    <property type="entry name" value="DAC"/>
    <property type="match status" value="1"/>
</dbReference>
<dbReference type="Pfam" id="PF02457">
    <property type="entry name" value="DAC"/>
    <property type="match status" value="1"/>
</dbReference>
<dbReference type="Gene3D" id="3.40.1700.10">
    <property type="entry name" value="DNA integrity scanning protein, DisA, N-terminal domain"/>
    <property type="match status" value="1"/>
</dbReference>
<keyword evidence="3" id="KW-1185">Reference proteome</keyword>
<evidence type="ECO:0000313" key="2">
    <source>
        <dbReference type="EMBL" id="SHN56454.1"/>
    </source>
</evidence>
<dbReference type="InterPro" id="IPR003390">
    <property type="entry name" value="DNA_integrity_scan_DisA_N"/>
</dbReference>
<dbReference type="InterPro" id="IPR048555">
    <property type="entry name" value="DACNH"/>
</dbReference>
<dbReference type="Pfam" id="PF21750">
    <property type="entry name" value="DACNH"/>
    <property type="match status" value="1"/>
</dbReference>